<feature type="compositionally biased region" description="Polar residues" evidence="1">
    <location>
        <begin position="72"/>
        <end position="128"/>
    </location>
</feature>
<sequence>MGNVGNDGIKVSANSHALDLASQSPNGPVNVGDNGSVSQEKNKQVMSMASGFFSQNVAGHQSNVGPHETISLGKNGQPKYQNGVLISQGPNGQSRKTMAPSETSLIFSQSTASMRPSQVRESSNSRTSGALGAHGPDMLSNFVVLLGIASLSVFFL</sequence>
<accession>A0A316YSA3</accession>
<organism evidence="2 3">
    <name type="scientific">Acaromyces ingoldii</name>
    <dbReference type="NCBI Taxonomy" id="215250"/>
    <lineage>
        <taxon>Eukaryota</taxon>
        <taxon>Fungi</taxon>
        <taxon>Dikarya</taxon>
        <taxon>Basidiomycota</taxon>
        <taxon>Ustilaginomycotina</taxon>
        <taxon>Exobasidiomycetes</taxon>
        <taxon>Exobasidiales</taxon>
        <taxon>Cryptobasidiaceae</taxon>
        <taxon>Acaromyces</taxon>
    </lineage>
</organism>
<protein>
    <submittedName>
        <fullName evidence="2">Uncharacterized protein</fullName>
    </submittedName>
</protein>
<dbReference type="AlphaFoldDB" id="A0A316YSA3"/>
<dbReference type="EMBL" id="KZ819635">
    <property type="protein sequence ID" value="PWN92111.1"/>
    <property type="molecule type" value="Genomic_DNA"/>
</dbReference>
<proteinExistence type="predicted"/>
<dbReference type="RefSeq" id="XP_025379309.1">
    <property type="nucleotide sequence ID" value="XM_025521267.1"/>
</dbReference>
<dbReference type="InParanoid" id="A0A316YSA3"/>
<evidence type="ECO:0000313" key="2">
    <source>
        <dbReference type="EMBL" id="PWN92111.1"/>
    </source>
</evidence>
<reference evidence="2" key="1">
    <citation type="journal article" date="2018" name="Mol. Biol. Evol.">
        <title>Broad Genomic Sampling Reveals a Smut Pathogenic Ancestry of the Fungal Clade Ustilaginomycotina.</title>
        <authorList>
            <person name="Kijpornyongpan T."/>
            <person name="Mondo S.J."/>
            <person name="Barry K."/>
            <person name="Sandor L."/>
            <person name="Lee J."/>
            <person name="Lipzen A."/>
            <person name="Pangilinan J."/>
            <person name="LaButti K."/>
            <person name="Hainaut M."/>
            <person name="Henrissat B."/>
            <person name="Grigoriev I.V."/>
            <person name="Spatafora J.W."/>
            <person name="Aime M.C."/>
        </authorList>
    </citation>
    <scope>NUCLEOTIDE SEQUENCE [LARGE SCALE GENOMIC DNA]</scope>
    <source>
        <strain evidence="2">MCA 4198</strain>
    </source>
</reference>
<dbReference type="GeneID" id="37043183"/>
<keyword evidence="3" id="KW-1185">Reference proteome</keyword>
<evidence type="ECO:0000256" key="1">
    <source>
        <dbReference type="SAM" id="MobiDB-lite"/>
    </source>
</evidence>
<gene>
    <name evidence="2" type="ORF">FA10DRAFT_265912</name>
</gene>
<feature type="region of interest" description="Disordered" evidence="1">
    <location>
        <begin position="19"/>
        <end position="41"/>
    </location>
</feature>
<feature type="compositionally biased region" description="Polar residues" evidence="1">
    <location>
        <begin position="21"/>
        <end position="41"/>
    </location>
</feature>
<feature type="region of interest" description="Disordered" evidence="1">
    <location>
        <begin position="57"/>
        <end position="132"/>
    </location>
</feature>
<evidence type="ECO:0000313" key="3">
    <source>
        <dbReference type="Proteomes" id="UP000245768"/>
    </source>
</evidence>
<dbReference type="Proteomes" id="UP000245768">
    <property type="component" value="Unassembled WGS sequence"/>
</dbReference>
<name>A0A316YSA3_9BASI</name>